<dbReference type="AlphaFoldDB" id="A0A835FQC2"/>
<dbReference type="EMBL" id="JACEFO010000375">
    <property type="protein sequence ID" value="KAF8772529.1"/>
    <property type="molecule type" value="Genomic_DNA"/>
</dbReference>
<dbReference type="Gene3D" id="2.30.110.10">
    <property type="entry name" value="Electron Transport, Fmn-binding Protein, Chain A"/>
    <property type="match status" value="1"/>
</dbReference>
<dbReference type="GO" id="GO:0005737">
    <property type="term" value="C:cytoplasm"/>
    <property type="evidence" value="ECO:0007669"/>
    <property type="project" value="UniProtKB-ARBA"/>
</dbReference>
<feature type="chain" id="PRO_5032861192" description="CREG-like beta-barrel domain-containing protein" evidence="1">
    <location>
        <begin position="24"/>
        <end position="203"/>
    </location>
</feature>
<keyword evidence="4" id="KW-1185">Reference proteome</keyword>
<evidence type="ECO:0000313" key="4">
    <source>
        <dbReference type="Proteomes" id="UP000636709"/>
    </source>
</evidence>
<feature type="domain" description="CREG-like beta-barrel" evidence="2">
    <location>
        <begin position="33"/>
        <end position="175"/>
    </location>
</feature>
<feature type="signal peptide" evidence="1">
    <location>
        <begin position="1"/>
        <end position="23"/>
    </location>
</feature>
<name>A0A835FQC2_9POAL</name>
<dbReference type="OrthoDB" id="46836at2759"/>
<accession>A0A835FQC2</accession>
<keyword evidence="1" id="KW-0732">Signal</keyword>
<evidence type="ECO:0000259" key="2">
    <source>
        <dbReference type="Pfam" id="PF13883"/>
    </source>
</evidence>
<dbReference type="InterPro" id="IPR055343">
    <property type="entry name" value="CREG_beta-barrel"/>
</dbReference>
<dbReference type="InterPro" id="IPR012349">
    <property type="entry name" value="Split_barrel_FMN-bd"/>
</dbReference>
<proteinExistence type="predicted"/>
<protein>
    <recommendedName>
        <fullName evidence="2">CREG-like beta-barrel domain-containing protein</fullName>
    </recommendedName>
</protein>
<reference evidence="3" key="1">
    <citation type="submission" date="2020-07" db="EMBL/GenBank/DDBJ databases">
        <title>Genome sequence and genetic diversity analysis of an under-domesticated orphan crop, white fonio (Digitaria exilis).</title>
        <authorList>
            <person name="Bennetzen J.L."/>
            <person name="Chen S."/>
            <person name="Ma X."/>
            <person name="Wang X."/>
            <person name="Yssel A.E.J."/>
            <person name="Chaluvadi S.R."/>
            <person name="Johnson M."/>
            <person name="Gangashetty P."/>
            <person name="Hamidou F."/>
            <person name="Sanogo M.D."/>
            <person name="Zwaenepoel A."/>
            <person name="Wallace J."/>
            <person name="Van De Peer Y."/>
            <person name="Van Deynze A."/>
        </authorList>
    </citation>
    <scope>NUCLEOTIDE SEQUENCE</scope>
    <source>
        <tissue evidence="3">Leaves</tissue>
    </source>
</reference>
<gene>
    <name evidence="3" type="ORF">HU200_005486</name>
</gene>
<evidence type="ECO:0000256" key="1">
    <source>
        <dbReference type="SAM" id="SignalP"/>
    </source>
</evidence>
<organism evidence="3 4">
    <name type="scientific">Digitaria exilis</name>
    <dbReference type="NCBI Taxonomy" id="1010633"/>
    <lineage>
        <taxon>Eukaryota</taxon>
        <taxon>Viridiplantae</taxon>
        <taxon>Streptophyta</taxon>
        <taxon>Embryophyta</taxon>
        <taxon>Tracheophyta</taxon>
        <taxon>Spermatophyta</taxon>
        <taxon>Magnoliopsida</taxon>
        <taxon>Liliopsida</taxon>
        <taxon>Poales</taxon>
        <taxon>Poaceae</taxon>
        <taxon>PACMAD clade</taxon>
        <taxon>Panicoideae</taxon>
        <taxon>Panicodae</taxon>
        <taxon>Paniceae</taxon>
        <taxon>Anthephorinae</taxon>
        <taxon>Digitaria</taxon>
    </lineage>
</organism>
<dbReference type="PANTHER" id="PTHR13343">
    <property type="entry name" value="CREG1 PROTEIN"/>
    <property type="match status" value="1"/>
</dbReference>
<comment type="caution">
    <text evidence="3">The sequence shown here is derived from an EMBL/GenBank/DDBJ whole genome shotgun (WGS) entry which is preliminary data.</text>
</comment>
<dbReference type="Proteomes" id="UP000636709">
    <property type="component" value="Unassembled WGS sequence"/>
</dbReference>
<dbReference type="PANTHER" id="PTHR13343:SF17">
    <property type="entry name" value="CELLULAR REPRESSOR OF E1A-STIMULATED GENES, ISOFORM A"/>
    <property type="match status" value="1"/>
</dbReference>
<evidence type="ECO:0000313" key="3">
    <source>
        <dbReference type="EMBL" id="KAF8772529.1"/>
    </source>
</evidence>
<sequence length="203" mass="22159">MLSPTRLAVAVALLLVLRPLASASRPIVADKPAPSEATATARWLAAQNSWGVLRSIQLRPNPFLFLSPLLLSIVSLATTDVLLRVSYSDGVPGQGHGIPYFYLTTLDPTARDALKDERTSFTLSEFPLGTCGKIDPENPTCAKLTLTGKLKLVDLQSSEADLAKSALFTKHPEMKGKFIFLVMHNAVRLLIRYFISVTMCFNS</sequence>
<dbReference type="SUPFAM" id="SSF50475">
    <property type="entry name" value="FMN-binding split barrel"/>
    <property type="match status" value="1"/>
</dbReference>
<dbReference type="Pfam" id="PF13883">
    <property type="entry name" value="CREG_beta-barrel"/>
    <property type="match status" value="1"/>
</dbReference>